<proteinExistence type="predicted"/>
<dbReference type="EnsemblMetazoa" id="AALFPA23_005875.R7566">
    <property type="protein sequence ID" value="AALFPA23_005875.P7566"/>
    <property type="gene ID" value="AALFPA23_005875"/>
</dbReference>
<reference evidence="1" key="2">
    <citation type="submission" date="2025-05" db="UniProtKB">
        <authorList>
            <consortium name="EnsemblMetazoa"/>
        </authorList>
    </citation>
    <scope>IDENTIFICATION</scope>
    <source>
        <strain evidence="1">Foshan</strain>
    </source>
</reference>
<sequence>MNPLTKFERPMYSKLVEHPGVWQPDLYRARPIKSAMESSDPHLLDGYAFRNLYIESPTAELPDHNHSNAERYEDFVSRMANMNRRAYGCIHREHFAGQDLGADYLKREWLNRSNTTYRRHHCRESRELDSLDIKRRKIRARKQPVPIPPRWAFKETSTAATHRTWEDLSALKETSFTYKH</sequence>
<accession>A0ABM1Y5B8</accession>
<keyword evidence="2" id="KW-1185">Reference proteome</keyword>
<protein>
    <recommendedName>
        <fullName evidence="3">Myofilin</fullName>
    </recommendedName>
</protein>
<name>A0ABM1Y5B8_AEDAL</name>
<reference evidence="2" key="1">
    <citation type="journal article" date="2015" name="Proc. Natl. Acad. Sci. U.S.A.">
        <title>Genome sequence of the Asian Tiger mosquito, Aedes albopictus, reveals insights into its biology, genetics, and evolution.</title>
        <authorList>
            <person name="Chen X.G."/>
            <person name="Jiang X."/>
            <person name="Gu J."/>
            <person name="Xu M."/>
            <person name="Wu Y."/>
            <person name="Deng Y."/>
            <person name="Zhang C."/>
            <person name="Bonizzoni M."/>
            <person name="Dermauw W."/>
            <person name="Vontas J."/>
            <person name="Armbruster P."/>
            <person name="Huang X."/>
            <person name="Yang Y."/>
            <person name="Zhang H."/>
            <person name="He W."/>
            <person name="Peng H."/>
            <person name="Liu Y."/>
            <person name="Wu K."/>
            <person name="Chen J."/>
            <person name="Lirakis M."/>
            <person name="Topalis P."/>
            <person name="Van Leeuwen T."/>
            <person name="Hall A.B."/>
            <person name="Jiang X."/>
            <person name="Thorpe C."/>
            <person name="Mueller R.L."/>
            <person name="Sun C."/>
            <person name="Waterhouse R.M."/>
            <person name="Yan G."/>
            <person name="Tu Z.J."/>
            <person name="Fang X."/>
            <person name="James A.A."/>
        </authorList>
    </citation>
    <scope>NUCLEOTIDE SEQUENCE [LARGE SCALE GENOMIC DNA]</scope>
    <source>
        <strain evidence="2">Foshan</strain>
    </source>
</reference>
<evidence type="ECO:0000313" key="1">
    <source>
        <dbReference type="EnsemblMetazoa" id="AALFPA23_005875.P7566"/>
    </source>
</evidence>
<evidence type="ECO:0008006" key="3">
    <source>
        <dbReference type="Google" id="ProtNLM"/>
    </source>
</evidence>
<organism evidence="1 2">
    <name type="scientific">Aedes albopictus</name>
    <name type="common">Asian tiger mosquito</name>
    <name type="synonym">Stegomyia albopicta</name>
    <dbReference type="NCBI Taxonomy" id="7160"/>
    <lineage>
        <taxon>Eukaryota</taxon>
        <taxon>Metazoa</taxon>
        <taxon>Ecdysozoa</taxon>
        <taxon>Arthropoda</taxon>
        <taxon>Hexapoda</taxon>
        <taxon>Insecta</taxon>
        <taxon>Pterygota</taxon>
        <taxon>Neoptera</taxon>
        <taxon>Endopterygota</taxon>
        <taxon>Diptera</taxon>
        <taxon>Nematocera</taxon>
        <taxon>Culicoidea</taxon>
        <taxon>Culicidae</taxon>
        <taxon>Culicinae</taxon>
        <taxon>Aedini</taxon>
        <taxon>Aedes</taxon>
        <taxon>Stegomyia</taxon>
    </lineage>
</organism>
<dbReference type="Proteomes" id="UP000069940">
    <property type="component" value="Unassembled WGS sequence"/>
</dbReference>
<evidence type="ECO:0000313" key="2">
    <source>
        <dbReference type="Proteomes" id="UP000069940"/>
    </source>
</evidence>
<dbReference type="GeneID" id="115267356"/>
<dbReference type="RefSeq" id="XP_029730174.2">
    <property type="nucleotide sequence ID" value="XM_029874314.2"/>
</dbReference>